<evidence type="ECO:0000256" key="1">
    <source>
        <dbReference type="PIRNR" id="PIRNR001365"/>
    </source>
</evidence>
<dbReference type="SMART" id="SM01130">
    <property type="entry name" value="DHDPS"/>
    <property type="match status" value="1"/>
</dbReference>
<dbReference type="PIRSF" id="PIRSF001365">
    <property type="entry name" value="DHDPS"/>
    <property type="match status" value="1"/>
</dbReference>
<dbReference type="Gene3D" id="3.20.20.70">
    <property type="entry name" value="Aldolase class I"/>
    <property type="match status" value="1"/>
</dbReference>
<dbReference type="HOGENOM" id="CLU_049343_0_0_1"/>
<evidence type="ECO:0000256" key="2">
    <source>
        <dbReference type="PIRSR" id="PIRSR001365-1"/>
    </source>
</evidence>
<sequence>MPTNSSSLLPAGMYTPIPTFFKGPLGKELDLDSQTKHAKFLYQSGINGLVVAGSLGESPHMTRKERASLVKALREAVPDPEFKIIAGAPPSSIEDAIEETKAAKEAGADFSILLVQGYFGSLISQEGIVEYFTAVADGAALPFLIYNYPGTCNNVEISAESYEQLASHPNIAGCKLTHFNLALYTLLGKVSRRKDVNFTLLTGLGQVLIPAMSVGIHGAIDGMSGIFPKVMVKLHNLCKEGKFEEALELQCQVTKADDMIGALNMNGVKHALNSLYGFGGDYLTGRPPMSKPVGAAYSPFETSMNELSVIEKAL</sequence>
<accession>W6MT31</accession>
<dbReference type="EMBL" id="HG793131">
    <property type="protein sequence ID" value="CDK29513.1"/>
    <property type="molecule type" value="Genomic_DNA"/>
</dbReference>
<gene>
    <name evidence="4" type="ORF">KUCA_T00005505001</name>
</gene>
<feature type="binding site" evidence="3">
    <location>
        <position position="220"/>
    </location>
    <ligand>
        <name>pyruvate</name>
        <dbReference type="ChEBI" id="CHEBI:15361"/>
    </ligand>
</feature>
<organism evidence="4 5">
    <name type="scientific">Kuraishia capsulata CBS 1993</name>
    <dbReference type="NCBI Taxonomy" id="1382522"/>
    <lineage>
        <taxon>Eukaryota</taxon>
        <taxon>Fungi</taxon>
        <taxon>Dikarya</taxon>
        <taxon>Ascomycota</taxon>
        <taxon>Saccharomycotina</taxon>
        <taxon>Pichiomycetes</taxon>
        <taxon>Pichiales</taxon>
        <taxon>Pichiaceae</taxon>
        <taxon>Kuraishia</taxon>
    </lineage>
</organism>
<name>W6MT31_9ASCO</name>
<dbReference type="AlphaFoldDB" id="W6MT31"/>
<dbReference type="CDD" id="cd00408">
    <property type="entry name" value="DHDPS-like"/>
    <property type="match status" value="1"/>
</dbReference>
<dbReference type="GeneID" id="34522886"/>
<keyword evidence="1" id="KW-0456">Lyase</keyword>
<dbReference type="SUPFAM" id="SSF51569">
    <property type="entry name" value="Aldolase"/>
    <property type="match status" value="1"/>
</dbReference>
<protein>
    <submittedName>
        <fullName evidence="4">Uncharacterized protein</fullName>
    </submittedName>
</protein>
<evidence type="ECO:0000313" key="5">
    <source>
        <dbReference type="Proteomes" id="UP000019384"/>
    </source>
</evidence>
<dbReference type="RefSeq" id="XP_022461498.1">
    <property type="nucleotide sequence ID" value="XM_022600685.1"/>
</dbReference>
<proteinExistence type="inferred from homology"/>
<dbReference type="InterPro" id="IPR002220">
    <property type="entry name" value="DapA-like"/>
</dbReference>
<dbReference type="PANTHER" id="PTHR12128">
    <property type="entry name" value="DIHYDRODIPICOLINATE SYNTHASE"/>
    <property type="match status" value="1"/>
</dbReference>
<dbReference type="InterPro" id="IPR013785">
    <property type="entry name" value="Aldolase_TIM"/>
</dbReference>
<evidence type="ECO:0000256" key="3">
    <source>
        <dbReference type="PIRSR" id="PIRSR001365-2"/>
    </source>
</evidence>
<feature type="active site" description="Schiff-base intermediate with substrate" evidence="2">
    <location>
        <position position="175"/>
    </location>
</feature>
<dbReference type="Proteomes" id="UP000019384">
    <property type="component" value="Unassembled WGS sequence"/>
</dbReference>
<dbReference type="GO" id="GO:0008840">
    <property type="term" value="F:4-hydroxy-tetrahydrodipicolinate synthase activity"/>
    <property type="evidence" value="ECO:0007669"/>
    <property type="project" value="TreeGrafter"/>
</dbReference>
<feature type="active site" description="Proton donor/acceptor" evidence="2">
    <location>
        <position position="146"/>
    </location>
</feature>
<keyword evidence="5" id="KW-1185">Reference proteome</keyword>
<reference evidence="4" key="2">
    <citation type="submission" date="2014-02" db="EMBL/GenBank/DDBJ databases">
        <title>Complete DNA sequence of /Kuraishia capsulata/ illustrates novel genomic features among budding yeasts (/Saccharomycotina/).</title>
        <authorList>
            <person name="Morales L."/>
            <person name="Noel B."/>
            <person name="Porcel B."/>
            <person name="Marcet-Houben M."/>
            <person name="Hullo M-F."/>
            <person name="Sacerdot C."/>
            <person name="Tekaia F."/>
            <person name="Leh-Louis V."/>
            <person name="Despons L."/>
            <person name="Khanna V."/>
            <person name="Aury J-M."/>
            <person name="Barbe V."/>
            <person name="Couloux A."/>
            <person name="Labadie K."/>
            <person name="Pelletier E."/>
            <person name="Souciet J-L."/>
            <person name="Boekhout T."/>
            <person name="Gabaldon T."/>
            <person name="Wincker P."/>
            <person name="Dujon B."/>
        </authorList>
    </citation>
    <scope>NUCLEOTIDE SEQUENCE</scope>
    <source>
        <strain evidence="4">CBS 1993</strain>
    </source>
</reference>
<comment type="similarity">
    <text evidence="1">Belongs to the DapA family.</text>
</comment>
<dbReference type="PRINTS" id="PR00146">
    <property type="entry name" value="DHPICSNTHASE"/>
</dbReference>
<dbReference type="Pfam" id="PF00701">
    <property type="entry name" value="DHDPS"/>
    <property type="match status" value="1"/>
</dbReference>
<dbReference type="STRING" id="1382522.W6MT31"/>
<reference evidence="4" key="1">
    <citation type="submission" date="2013-12" db="EMBL/GenBank/DDBJ databases">
        <authorList>
            <person name="Genoscope - CEA"/>
        </authorList>
    </citation>
    <scope>NUCLEOTIDE SEQUENCE</scope>
    <source>
        <strain evidence="4">CBS 1993</strain>
    </source>
</reference>
<dbReference type="PANTHER" id="PTHR12128:SF68">
    <property type="entry name" value="DIHYDRODIPICOLINATE SYNTHETASE"/>
    <property type="match status" value="1"/>
</dbReference>
<evidence type="ECO:0000313" key="4">
    <source>
        <dbReference type="EMBL" id="CDK29513.1"/>
    </source>
</evidence>
<dbReference type="OrthoDB" id="191315at2759"/>